<proteinExistence type="inferred from homology"/>
<keyword evidence="1" id="KW-0732">Signal</keyword>
<dbReference type="InterPro" id="IPR052025">
    <property type="entry name" value="Xyloglucanase_GH74"/>
</dbReference>
<protein>
    <submittedName>
        <fullName evidence="7">Neuraminidase</fullName>
    </submittedName>
</protein>
<evidence type="ECO:0000313" key="8">
    <source>
        <dbReference type="Proteomes" id="UP000278756"/>
    </source>
</evidence>
<keyword evidence="4" id="KW-0326">Glycosidase</keyword>
<dbReference type="GO" id="GO:0000272">
    <property type="term" value="P:polysaccharide catabolic process"/>
    <property type="evidence" value="ECO:0007669"/>
    <property type="project" value="UniProtKB-KW"/>
</dbReference>
<evidence type="ECO:0000256" key="5">
    <source>
        <dbReference type="ARBA" id="ARBA00023326"/>
    </source>
</evidence>
<dbReference type="GO" id="GO:0010411">
    <property type="term" value="P:xyloglucan metabolic process"/>
    <property type="evidence" value="ECO:0007669"/>
    <property type="project" value="TreeGrafter"/>
</dbReference>
<keyword evidence="3" id="KW-0119">Carbohydrate metabolism</keyword>
<sequence>MILGESALNRREVMLASGALLVSSGPVCAADSRTYSWSTVPFGGGGYVDGFLYHPKVPDILYARTDIGGMYRFEFADKSWIPLLDHLGREDADLMGVLSMALDPSNPDKVYAACGLYLAEWARKGAIMASSDRGRTWRKTELPIRVGGNADGRGTGDRLVVDPKNSDVLWYGSNQDGLWQSKDAAASFAKVAGPGSHLSLVLIDPSSGALYVGAGDAQSGLYVSPDDGATWQRVEATPNQVPQHAVFAADGTLYVTFARADTPSQMINPSFATGGSVWRRDSKSGKWRDVSPIKPEGGARFGFSGVDVGPGGRVAVSTLNRWWPGDDIFVSDDEGQSWVALGERSKHDATPYPWLSNYLRGEDKMGHWISDLKINPFKPDELIYGTGYGLWMSENLTKLGQEPVRFAFNVKNLEETATIQMTSPTGGATLLVAMGDVGGAAWDDLTKTPKNGLFLPASETNWSVDYAGLAPDVVVRTTNGGHFAMLSEEGGASWSALPTTPYRRPAEGQGWKGPGIIAISAKATSLLWVPEREGAYVSFDRGQSWKESEGWPSGRDQALVPISDKVADGVYYVFDRFSGSILISVDGGATFKPIIRGLPKIESWQSAQLAVVPTRMRDLWVALPDGLLHSRDAGSSMASVKGVEAAWCIGFGAPKSQGGYPATYLWGKVKGREGLWRSDDEGLNWTRINDDTHQFGAFRAIAGDPLEWGTIYVAPHGRGVLVGKPPA</sequence>
<dbReference type="Proteomes" id="UP000278756">
    <property type="component" value="Plasmid pASEM-1"/>
</dbReference>
<reference evidence="8" key="1">
    <citation type="journal article" date="2017" name="Biotechnol. Biofuels">
        <title>Evaluation of environmental bacterial communities as a factor affecting the growth of duckweed Lemna minor.</title>
        <authorList>
            <person name="Ishizawa H."/>
            <person name="Kuroda M."/>
            <person name="Morikawa M."/>
            <person name="Ike M."/>
        </authorList>
    </citation>
    <scope>NUCLEOTIDE SEQUENCE [LARGE SCALE GENOMIC DNA]</scope>
    <source>
        <strain evidence="8">M6</strain>
    </source>
</reference>
<dbReference type="AlphaFoldDB" id="A0A3G9GDG3"/>
<geneLocation type="plasmid" evidence="8">
    <name>pasem-1 dna</name>
</geneLocation>
<evidence type="ECO:0000256" key="4">
    <source>
        <dbReference type="ARBA" id="ARBA00023295"/>
    </source>
</evidence>
<gene>
    <name evidence="7" type="ORF">EM6_3370</name>
</gene>
<reference evidence="8" key="2">
    <citation type="journal article" date="2017" name="Plant Physiol. Biochem.">
        <title>Differential oxidative and antioxidative response of duckweed Lemna minor toward plant growth promoting/inhibiting bacteria.</title>
        <authorList>
            <person name="Ishizawa H."/>
            <person name="Kuroda M."/>
            <person name="Morikawa M."/>
            <person name="Ike M."/>
        </authorList>
    </citation>
    <scope>NUCLEOTIDE SEQUENCE [LARGE SCALE GENOMIC DNA]</scope>
    <source>
        <strain evidence="8">M6</strain>
    </source>
</reference>
<comment type="similarity">
    <text evidence="6">Belongs to the glycosyl hydrolase 74 family.</text>
</comment>
<dbReference type="PANTHER" id="PTHR43739:SF2">
    <property type="entry name" value="OLIGOXYLOGLUCAN-REDUCING END-SPECIFIC XYLOGLUCANASE-RELATED"/>
    <property type="match status" value="1"/>
</dbReference>
<evidence type="ECO:0000256" key="3">
    <source>
        <dbReference type="ARBA" id="ARBA00023277"/>
    </source>
</evidence>
<evidence type="ECO:0000313" key="7">
    <source>
        <dbReference type="EMBL" id="BBF82729.1"/>
    </source>
</evidence>
<dbReference type="OrthoDB" id="9764804at2"/>
<keyword evidence="5" id="KW-0624">Polysaccharide degradation</keyword>
<keyword evidence="2" id="KW-0378">Hydrolase</keyword>
<name>A0A3G9GDG3_9CAUL</name>
<dbReference type="SUPFAM" id="SSF110296">
    <property type="entry name" value="Oligoxyloglucan reducing end-specific cellobiohydrolase"/>
    <property type="match status" value="2"/>
</dbReference>
<accession>A0A3G9GDG3</accession>
<evidence type="ECO:0000256" key="6">
    <source>
        <dbReference type="ARBA" id="ARBA00037986"/>
    </source>
</evidence>
<keyword evidence="7" id="KW-0614">Plasmid</keyword>
<evidence type="ECO:0000256" key="1">
    <source>
        <dbReference type="ARBA" id="ARBA00022729"/>
    </source>
</evidence>
<dbReference type="InterPro" id="IPR015943">
    <property type="entry name" value="WD40/YVTN_repeat-like_dom_sf"/>
</dbReference>
<dbReference type="EMBL" id="AP018829">
    <property type="protein sequence ID" value="BBF82729.1"/>
    <property type="molecule type" value="Genomic_DNA"/>
</dbReference>
<dbReference type="PANTHER" id="PTHR43739">
    <property type="entry name" value="XYLOGLUCANASE (EUROFUNG)"/>
    <property type="match status" value="1"/>
</dbReference>
<organism evidence="7 8">
    <name type="scientific">Asticcacaulis excentricus</name>
    <dbReference type="NCBI Taxonomy" id="78587"/>
    <lineage>
        <taxon>Bacteria</taxon>
        <taxon>Pseudomonadati</taxon>
        <taxon>Pseudomonadota</taxon>
        <taxon>Alphaproteobacteria</taxon>
        <taxon>Caulobacterales</taxon>
        <taxon>Caulobacteraceae</taxon>
        <taxon>Asticcacaulis</taxon>
    </lineage>
</organism>
<evidence type="ECO:0000256" key="2">
    <source>
        <dbReference type="ARBA" id="ARBA00022801"/>
    </source>
</evidence>
<dbReference type="Gene3D" id="2.130.10.10">
    <property type="entry name" value="YVTN repeat-like/Quinoprotein amine dehydrogenase"/>
    <property type="match status" value="2"/>
</dbReference>
<dbReference type="CDD" id="cd15482">
    <property type="entry name" value="Sialidase_non-viral"/>
    <property type="match status" value="1"/>
</dbReference>
<dbReference type="GO" id="GO:0016798">
    <property type="term" value="F:hydrolase activity, acting on glycosyl bonds"/>
    <property type="evidence" value="ECO:0007669"/>
    <property type="project" value="UniProtKB-KW"/>
</dbReference>